<dbReference type="Gene3D" id="2.30.38.10">
    <property type="entry name" value="Luciferase, Domain 3"/>
    <property type="match status" value="1"/>
</dbReference>
<proteinExistence type="predicted"/>
<keyword evidence="2" id="KW-1185">Reference proteome</keyword>
<dbReference type="AlphaFoldDB" id="A0AAD9ZMI1"/>
<dbReference type="Proteomes" id="UP001281410">
    <property type="component" value="Unassembled WGS sequence"/>
</dbReference>
<evidence type="ECO:0000313" key="2">
    <source>
        <dbReference type="Proteomes" id="UP001281410"/>
    </source>
</evidence>
<dbReference type="SUPFAM" id="SSF56801">
    <property type="entry name" value="Acetyl-CoA synthetase-like"/>
    <property type="match status" value="1"/>
</dbReference>
<name>A0AAD9ZMI1_9ROSI</name>
<evidence type="ECO:0000313" key="1">
    <source>
        <dbReference type="EMBL" id="KAK3184185.1"/>
    </source>
</evidence>
<organism evidence="1 2">
    <name type="scientific">Dipteronia sinensis</name>
    <dbReference type="NCBI Taxonomy" id="43782"/>
    <lineage>
        <taxon>Eukaryota</taxon>
        <taxon>Viridiplantae</taxon>
        <taxon>Streptophyta</taxon>
        <taxon>Embryophyta</taxon>
        <taxon>Tracheophyta</taxon>
        <taxon>Spermatophyta</taxon>
        <taxon>Magnoliopsida</taxon>
        <taxon>eudicotyledons</taxon>
        <taxon>Gunneridae</taxon>
        <taxon>Pentapetalae</taxon>
        <taxon>rosids</taxon>
        <taxon>malvids</taxon>
        <taxon>Sapindales</taxon>
        <taxon>Sapindaceae</taxon>
        <taxon>Hippocastanoideae</taxon>
        <taxon>Acereae</taxon>
        <taxon>Dipteronia</taxon>
    </lineage>
</organism>
<reference evidence="1" key="1">
    <citation type="journal article" date="2023" name="Plant J.">
        <title>Genome sequences and population genomics provide insights into the demographic history, inbreeding, and mutation load of two 'living fossil' tree species of Dipteronia.</title>
        <authorList>
            <person name="Feng Y."/>
            <person name="Comes H.P."/>
            <person name="Chen J."/>
            <person name="Zhu S."/>
            <person name="Lu R."/>
            <person name="Zhang X."/>
            <person name="Li P."/>
            <person name="Qiu J."/>
            <person name="Olsen K.M."/>
            <person name="Qiu Y."/>
        </authorList>
    </citation>
    <scope>NUCLEOTIDE SEQUENCE</scope>
    <source>
        <strain evidence="1">NBL</strain>
    </source>
</reference>
<protein>
    <submittedName>
        <fullName evidence="1">Uncharacterized protein</fullName>
    </submittedName>
</protein>
<sequence>MEAKVVDPLTGELLSPDQRGELWVRGPTTMKVNTFVITMKIFWQVRFPQLSWNIYLSNSDDADAAVVP</sequence>
<comment type="caution">
    <text evidence="1">The sequence shown here is derived from an EMBL/GenBank/DDBJ whole genome shotgun (WGS) entry which is preliminary data.</text>
</comment>
<dbReference type="EMBL" id="JANJYJ010000010">
    <property type="protein sequence ID" value="KAK3184185.1"/>
    <property type="molecule type" value="Genomic_DNA"/>
</dbReference>
<accession>A0AAD9ZMI1</accession>
<gene>
    <name evidence="1" type="ORF">Dsin_031471</name>
</gene>